<evidence type="ECO:0000256" key="8">
    <source>
        <dbReference type="SAM" id="Phobius"/>
    </source>
</evidence>
<comment type="caution">
    <text evidence="11">The sequence shown here is derived from an EMBL/GenBank/DDBJ whole genome shotgun (WGS) entry which is preliminary data.</text>
</comment>
<keyword evidence="7 8" id="KW-0472">Membrane</keyword>
<dbReference type="InterPro" id="IPR005702">
    <property type="entry name" value="Wzc-like_C"/>
</dbReference>
<feature type="domain" description="Polysaccharide chain length determinant N-terminal" evidence="9">
    <location>
        <begin position="28"/>
        <end position="119"/>
    </location>
</feature>
<keyword evidence="3 8" id="KW-0812">Transmembrane</keyword>
<dbReference type="InterPro" id="IPR032807">
    <property type="entry name" value="GNVR"/>
</dbReference>
<dbReference type="PANTHER" id="PTHR32309">
    <property type="entry name" value="TYROSINE-PROTEIN KINASE"/>
    <property type="match status" value="1"/>
</dbReference>
<dbReference type="InterPro" id="IPR003856">
    <property type="entry name" value="LPS_length_determ_N"/>
</dbReference>
<comment type="subcellular location">
    <subcellularLocation>
        <location evidence="1">Cell membrane</location>
        <topology evidence="1">Multi-pass membrane protein</topology>
    </subcellularLocation>
</comment>
<proteinExistence type="predicted"/>
<protein>
    <submittedName>
        <fullName evidence="11">Capsular biosynthesis protein</fullName>
    </submittedName>
</protein>
<dbReference type="RefSeq" id="WP_129403458.1">
    <property type="nucleotide sequence ID" value="NZ_SBKP01000003.1"/>
</dbReference>
<dbReference type="Gene3D" id="3.40.50.300">
    <property type="entry name" value="P-loop containing nucleotide triphosphate hydrolases"/>
    <property type="match status" value="1"/>
</dbReference>
<name>A0A4Q1KJB3_9SPHN</name>
<evidence type="ECO:0000256" key="4">
    <source>
        <dbReference type="ARBA" id="ARBA00022741"/>
    </source>
</evidence>
<evidence type="ECO:0000256" key="1">
    <source>
        <dbReference type="ARBA" id="ARBA00004651"/>
    </source>
</evidence>
<reference evidence="12" key="1">
    <citation type="submission" date="2019-01" db="EMBL/GenBank/DDBJ databases">
        <title>Cytophagaceae bacterium strain CAR-16.</title>
        <authorList>
            <person name="Chen W.-M."/>
        </authorList>
    </citation>
    <scope>NUCLEOTIDE SEQUENCE [LARGE SCALE GENOMIC DNA]</scope>
    <source>
        <strain evidence="12">CHR27</strain>
    </source>
</reference>
<dbReference type="Proteomes" id="UP000290958">
    <property type="component" value="Unassembled WGS sequence"/>
</dbReference>
<evidence type="ECO:0000259" key="9">
    <source>
        <dbReference type="Pfam" id="PF02706"/>
    </source>
</evidence>
<feature type="transmembrane region" description="Helical" evidence="8">
    <location>
        <begin position="45"/>
        <end position="64"/>
    </location>
</feature>
<organism evidence="11 12">
    <name type="scientific">Sphingobium fluviale</name>
    <dbReference type="NCBI Taxonomy" id="2506423"/>
    <lineage>
        <taxon>Bacteria</taxon>
        <taxon>Pseudomonadati</taxon>
        <taxon>Pseudomonadota</taxon>
        <taxon>Alphaproteobacteria</taxon>
        <taxon>Sphingomonadales</taxon>
        <taxon>Sphingomonadaceae</taxon>
        <taxon>Sphingobium</taxon>
    </lineage>
</organism>
<dbReference type="InterPro" id="IPR050445">
    <property type="entry name" value="Bact_polysacc_biosynth/exp"/>
</dbReference>
<evidence type="ECO:0000256" key="6">
    <source>
        <dbReference type="ARBA" id="ARBA00022989"/>
    </source>
</evidence>
<keyword evidence="6 8" id="KW-1133">Transmembrane helix</keyword>
<feature type="domain" description="Tyrosine-protein kinase G-rich" evidence="10">
    <location>
        <begin position="406"/>
        <end position="478"/>
    </location>
</feature>
<evidence type="ECO:0000256" key="2">
    <source>
        <dbReference type="ARBA" id="ARBA00022475"/>
    </source>
</evidence>
<accession>A0A4Q1KJB3</accession>
<sequence>MANAETYQTEEAARAAAHYGARADIVADRLDLQGLWLMFRRRLRVFFYTAIIIFDIMALLAVWLPPRYTATAVVILNGVTTPVTPSSTREKSEVPESNSDVETEIAILTSRDIAAKVVDYLHLENDPDMRALIAPGGITASIARSIGLARPVTVGPLSAEDRARLRAVLISRLASSLTVERVSSAYAFSVGYTDTNPIRATAIANAFAHVYTEEQIRQKQTRNQQAVKLLGERIEALKVQAQADFDALQRYRIDNNLLSTTGATLTEQEISAYNQQVASARAEAAADSASLSTARSQLRGGSAGDDVGAALSSPVIQSLRVKRAELSARVAQYAGIMGPKNPDFLDALRELADVDAQIQSEINRTISNLDARAHVSRQRLDSLSGSLGGARGTLEQNNRAMVALDDLQRKADTSQALYESYLNRYKEALAASGAERAESRLVSDARIPGVPSFPKKSYFLALGLLLGVGAGFVAAIATEMAFSGLTSGEDVKRRLGVPYLGGMPDFATITPAVTDPLETVRTSPRSPLAQAVRGILTKLRQTYETGQVVMISSALPAEGKTTLTACLAQSAVGADSRVIVIDCDSTRRQFSTSFAQTGSDKPGLKEVLAGEVTIAAALQEHKGGFHILPITTPFGDDEAQIDPAKMQALLVQLREHFGLILLDTAPILPVAEGRELAALADAVMLAGRWRHTSEKALATALDLLPPAARAVTSVILSRINMKQQSQFTREDAGAFYHSYKDYYHA</sequence>
<dbReference type="EMBL" id="SBKP01000003">
    <property type="protein sequence ID" value="RXR29921.1"/>
    <property type="molecule type" value="Genomic_DNA"/>
</dbReference>
<dbReference type="CDD" id="cd05387">
    <property type="entry name" value="BY-kinase"/>
    <property type="match status" value="1"/>
</dbReference>
<dbReference type="OrthoDB" id="230260at2"/>
<evidence type="ECO:0000256" key="3">
    <source>
        <dbReference type="ARBA" id="ARBA00022692"/>
    </source>
</evidence>
<keyword evidence="4" id="KW-0547">Nucleotide-binding</keyword>
<dbReference type="SUPFAM" id="SSF52540">
    <property type="entry name" value="P-loop containing nucleoside triphosphate hydrolases"/>
    <property type="match status" value="1"/>
</dbReference>
<evidence type="ECO:0000313" key="12">
    <source>
        <dbReference type="Proteomes" id="UP000290958"/>
    </source>
</evidence>
<dbReference type="InterPro" id="IPR027417">
    <property type="entry name" value="P-loop_NTPase"/>
</dbReference>
<gene>
    <name evidence="11" type="ORF">EQG66_05120</name>
</gene>
<dbReference type="GO" id="GO:0004713">
    <property type="term" value="F:protein tyrosine kinase activity"/>
    <property type="evidence" value="ECO:0007669"/>
    <property type="project" value="TreeGrafter"/>
</dbReference>
<keyword evidence="2" id="KW-1003">Cell membrane</keyword>
<dbReference type="Pfam" id="PF13807">
    <property type="entry name" value="GNVR"/>
    <property type="match status" value="1"/>
</dbReference>
<evidence type="ECO:0000259" key="10">
    <source>
        <dbReference type="Pfam" id="PF13807"/>
    </source>
</evidence>
<evidence type="ECO:0000313" key="11">
    <source>
        <dbReference type="EMBL" id="RXR29921.1"/>
    </source>
</evidence>
<keyword evidence="12" id="KW-1185">Reference proteome</keyword>
<dbReference type="PANTHER" id="PTHR32309:SF13">
    <property type="entry name" value="FERRIC ENTEROBACTIN TRANSPORT PROTEIN FEPE"/>
    <property type="match status" value="1"/>
</dbReference>
<dbReference type="GO" id="GO:0005886">
    <property type="term" value="C:plasma membrane"/>
    <property type="evidence" value="ECO:0007669"/>
    <property type="project" value="UniProtKB-SubCell"/>
</dbReference>
<dbReference type="Pfam" id="PF02706">
    <property type="entry name" value="Wzz"/>
    <property type="match status" value="1"/>
</dbReference>
<dbReference type="AlphaFoldDB" id="A0A4Q1KJB3"/>
<evidence type="ECO:0000256" key="5">
    <source>
        <dbReference type="ARBA" id="ARBA00022840"/>
    </source>
</evidence>
<evidence type="ECO:0000256" key="7">
    <source>
        <dbReference type="ARBA" id="ARBA00023136"/>
    </source>
</evidence>
<keyword evidence="5" id="KW-0067">ATP-binding</keyword>